<feature type="compositionally biased region" description="Polar residues" evidence="1">
    <location>
        <begin position="163"/>
        <end position="172"/>
    </location>
</feature>
<evidence type="ECO:0000259" key="3">
    <source>
        <dbReference type="Pfam" id="PF09851"/>
    </source>
</evidence>
<accession>A0A0K1YAU2</accession>
<reference evidence="4" key="1">
    <citation type="journal article" date="2015" name="BMC Genomics">
        <title>Diversity of the cell-wall associated genomic island of the archaeon Haloquadratum walsbyi.</title>
        <authorList>
            <person name="Martin-Cuadrado A.B."/>
            <person name="Pasic L."/>
            <person name="Rodriguez-Valera F."/>
        </authorList>
    </citation>
    <scope>NUCLEOTIDE SEQUENCE</scope>
</reference>
<dbReference type="InterPro" id="IPR018649">
    <property type="entry name" value="SHOCT"/>
</dbReference>
<feature type="compositionally biased region" description="Low complexity" evidence="1">
    <location>
        <begin position="151"/>
        <end position="162"/>
    </location>
</feature>
<feature type="region of interest" description="Disordered" evidence="1">
    <location>
        <begin position="54"/>
        <end position="75"/>
    </location>
</feature>
<feature type="transmembrane region" description="Helical" evidence="2">
    <location>
        <begin position="80"/>
        <end position="103"/>
    </location>
</feature>
<sequence>MNQSVIKRFESLSTQQTLALTALGGIMIGAVLFFTAVIFIEPLIALLRGGGPPVSAGPPPEANAPAHAGPHRAAPHGGSLSGLLLTIFGLISTVVAISLVMIYQTVTFAHDSNSDAEHSDDDPLRTLRHRYASGEIDDDEFKRRMSRVSETESSSTQEQSEQISANPDTQIE</sequence>
<feature type="transmembrane region" description="Helical" evidence="2">
    <location>
        <begin position="20"/>
        <end position="40"/>
    </location>
</feature>
<name>A0A0K1YAU2_9EURY</name>
<dbReference type="Pfam" id="PF09851">
    <property type="entry name" value="SHOCT"/>
    <property type="match status" value="1"/>
</dbReference>
<dbReference type="AlphaFoldDB" id="A0A0K1YAU2"/>
<feature type="compositionally biased region" description="Basic and acidic residues" evidence="1">
    <location>
        <begin position="140"/>
        <end position="150"/>
    </location>
</feature>
<evidence type="ECO:0000256" key="2">
    <source>
        <dbReference type="SAM" id="Phobius"/>
    </source>
</evidence>
<keyword evidence="2" id="KW-0472">Membrane</keyword>
<keyword evidence="2" id="KW-0812">Transmembrane</keyword>
<evidence type="ECO:0000313" key="4">
    <source>
        <dbReference type="EMBL" id="AKY04207.1"/>
    </source>
</evidence>
<protein>
    <recommendedName>
        <fullName evidence="3">SHOCT domain-containing protein</fullName>
    </recommendedName>
</protein>
<organism evidence="4">
    <name type="scientific">uncultured haloarchaeon</name>
    <dbReference type="NCBI Taxonomy" id="160804"/>
    <lineage>
        <taxon>Archaea</taxon>
        <taxon>Methanobacteriati</taxon>
        <taxon>Methanobacteriota</taxon>
        <taxon>Stenosarchaea group</taxon>
        <taxon>Halobacteria</taxon>
        <taxon>Halobacteriales</taxon>
        <taxon>Halobacteriaceae</taxon>
        <taxon>environmental samples</taxon>
    </lineage>
</organism>
<feature type="domain" description="SHOCT" evidence="3">
    <location>
        <begin position="122"/>
        <end position="144"/>
    </location>
</feature>
<dbReference type="EMBL" id="KT322173">
    <property type="protein sequence ID" value="AKY04207.1"/>
    <property type="molecule type" value="Genomic_DNA"/>
</dbReference>
<evidence type="ECO:0000256" key="1">
    <source>
        <dbReference type="SAM" id="MobiDB-lite"/>
    </source>
</evidence>
<proteinExistence type="predicted"/>
<feature type="region of interest" description="Disordered" evidence="1">
    <location>
        <begin position="131"/>
        <end position="172"/>
    </location>
</feature>
<keyword evidence="2" id="KW-1133">Transmembrane helix</keyword>